<dbReference type="EMBL" id="BIFR01000001">
    <property type="protein sequence ID" value="GCE10573.1"/>
    <property type="molecule type" value="Genomic_DNA"/>
</dbReference>
<accession>A0A401ZUL8</accession>
<name>A0A401ZUL8_9CHLR</name>
<comment type="caution">
    <text evidence="2">The sequence shown here is derived from an EMBL/GenBank/DDBJ whole genome shotgun (WGS) entry which is preliminary data.</text>
</comment>
<organism evidence="2 3">
    <name type="scientific">Tengunoibacter tsumagoiensis</name>
    <dbReference type="NCBI Taxonomy" id="2014871"/>
    <lineage>
        <taxon>Bacteria</taxon>
        <taxon>Bacillati</taxon>
        <taxon>Chloroflexota</taxon>
        <taxon>Ktedonobacteria</taxon>
        <taxon>Ktedonobacterales</taxon>
        <taxon>Dictyobacteraceae</taxon>
        <taxon>Tengunoibacter</taxon>
    </lineage>
</organism>
<dbReference type="Proteomes" id="UP000287352">
    <property type="component" value="Unassembled WGS sequence"/>
</dbReference>
<dbReference type="SUPFAM" id="SSF55920">
    <property type="entry name" value="Creatinase/aminopeptidase"/>
    <property type="match status" value="1"/>
</dbReference>
<dbReference type="Pfam" id="PF00557">
    <property type="entry name" value="Peptidase_M24"/>
    <property type="match status" value="1"/>
</dbReference>
<keyword evidence="3" id="KW-1185">Reference proteome</keyword>
<evidence type="ECO:0000259" key="1">
    <source>
        <dbReference type="Pfam" id="PF00557"/>
    </source>
</evidence>
<dbReference type="PANTHER" id="PTHR46112:SF2">
    <property type="entry name" value="XAA-PRO AMINOPEPTIDASE P-RELATED"/>
    <property type="match status" value="1"/>
</dbReference>
<dbReference type="RefSeq" id="WP_126578167.1">
    <property type="nucleotide sequence ID" value="NZ_BIFR01000001.1"/>
</dbReference>
<gene>
    <name evidence="2" type="ORF">KTT_04320</name>
</gene>
<evidence type="ECO:0000313" key="2">
    <source>
        <dbReference type="EMBL" id="GCE10573.1"/>
    </source>
</evidence>
<dbReference type="Gene3D" id="3.90.230.10">
    <property type="entry name" value="Creatinase/methionine aminopeptidase superfamily"/>
    <property type="match status" value="1"/>
</dbReference>
<dbReference type="AlphaFoldDB" id="A0A401ZUL8"/>
<proteinExistence type="predicted"/>
<dbReference type="InterPro" id="IPR000994">
    <property type="entry name" value="Pept_M24"/>
</dbReference>
<protein>
    <recommendedName>
        <fullName evidence="1">Peptidase M24 domain-containing protein</fullName>
    </recommendedName>
</protein>
<reference evidence="3" key="1">
    <citation type="submission" date="2018-12" db="EMBL/GenBank/DDBJ databases">
        <title>Tengunoibacter tsumagoiensis gen. nov., sp. nov., Dictyobacter kobayashii sp. nov., D. alpinus sp. nov., and D. joshuensis sp. nov. and description of Dictyobacteraceae fam. nov. within the order Ktedonobacterales isolated from Tengu-no-mugimeshi.</title>
        <authorList>
            <person name="Wang C.M."/>
            <person name="Zheng Y."/>
            <person name="Sakai Y."/>
            <person name="Toyoda A."/>
            <person name="Minakuchi Y."/>
            <person name="Abe K."/>
            <person name="Yokota A."/>
            <person name="Yabe S."/>
        </authorList>
    </citation>
    <scope>NUCLEOTIDE SEQUENCE [LARGE SCALE GENOMIC DNA]</scope>
    <source>
        <strain evidence="3">Uno3</strain>
    </source>
</reference>
<dbReference type="InterPro" id="IPR050659">
    <property type="entry name" value="Peptidase_M24B"/>
</dbReference>
<dbReference type="PANTHER" id="PTHR46112">
    <property type="entry name" value="AMINOPEPTIDASE"/>
    <property type="match status" value="1"/>
</dbReference>
<dbReference type="OrthoDB" id="9806388at2"/>
<sequence length="264" mass="29777">MATKIERIEAFQKERLGKVQYLLYQFEVDIILITDHRIRHWIGKPEVKYVLVTSDGIDVCEDLIQYLGNKSITVGVDGYLTASDFLELEEKLSNIKWISVARKLSDLMAVKDRLEILMLRKSAEITHAVFREIEQNLTPNRSELDLLYTAYKTMATSGGNGFSFEPSIGSGPRSTLIYAGVETRKLVAGDPLVVDLGVSFRGYQSDMTCSYLIEDIDNQIWKNAYLALKEVMETIKDNLRPGVTGGKLHEICTNALQQLGYLVS</sequence>
<feature type="domain" description="Peptidase M24" evidence="1">
    <location>
        <begin position="119"/>
        <end position="261"/>
    </location>
</feature>
<dbReference type="InterPro" id="IPR036005">
    <property type="entry name" value="Creatinase/aminopeptidase-like"/>
</dbReference>
<evidence type="ECO:0000313" key="3">
    <source>
        <dbReference type="Proteomes" id="UP000287352"/>
    </source>
</evidence>